<evidence type="ECO:0000313" key="1">
    <source>
        <dbReference type="EMBL" id="ORY95337.1"/>
    </source>
</evidence>
<proteinExistence type="predicted"/>
<protein>
    <submittedName>
        <fullName evidence="1">Uncharacterized protein</fullName>
    </submittedName>
</protein>
<keyword evidence="2" id="KW-1185">Reference proteome</keyword>
<reference evidence="1 2" key="1">
    <citation type="submission" date="2016-07" db="EMBL/GenBank/DDBJ databases">
        <title>Pervasive Adenine N6-methylation of Active Genes in Fungi.</title>
        <authorList>
            <consortium name="DOE Joint Genome Institute"/>
            <person name="Mondo S.J."/>
            <person name="Dannebaum R.O."/>
            <person name="Kuo R.C."/>
            <person name="Labutti K."/>
            <person name="Haridas S."/>
            <person name="Kuo A."/>
            <person name="Salamov A."/>
            <person name="Ahrendt S.R."/>
            <person name="Lipzen A."/>
            <person name="Sullivan W."/>
            <person name="Andreopoulos W.B."/>
            <person name="Clum A."/>
            <person name="Lindquist E."/>
            <person name="Daum C."/>
            <person name="Ramamoorthy G.K."/>
            <person name="Gryganskyi A."/>
            <person name="Culley D."/>
            <person name="Magnuson J.K."/>
            <person name="James T.Y."/>
            <person name="O'Malley M.A."/>
            <person name="Stajich J.E."/>
            <person name="Spatafora J.W."/>
            <person name="Visel A."/>
            <person name="Grigoriev I.V."/>
        </authorList>
    </citation>
    <scope>NUCLEOTIDE SEQUENCE [LARGE SCALE GENOMIC DNA]</scope>
    <source>
        <strain evidence="1 2">NRRL 2496</strain>
    </source>
</reference>
<gene>
    <name evidence="1" type="ORF">BCR43DRAFT_492824</name>
</gene>
<accession>A0A1X2H9K0</accession>
<dbReference type="InParanoid" id="A0A1X2H9K0"/>
<dbReference type="Proteomes" id="UP000242180">
    <property type="component" value="Unassembled WGS sequence"/>
</dbReference>
<dbReference type="AlphaFoldDB" id="A0A1X2H9K0"/>
<sequence>MITAHEGFSIVSSKVSTVDPSDIPRIVQLARAKCNKRCLARRLRREDTIPALAVGIANGHDLRRALAAGVPIVHVQRDCQALKEAQHNHWQRVHGWRVAEGVFTAVAWGLVVGQTSKQSNSNSKRDWLRQACSVALTLYAVGWAWRGRLDYRMVEDEEAFLVRDDLARSRMRTALERWLPCVAVACCTSWAVISHK</sequence>
<comment type="caution">
    <text evidence="1">The sequence shown here is derived from an EMBL/GenBank/DDBJ whole genome shotgun (WGS) entry which is preliminary data.</text>
</comment>
<evidence type="ECO:0000313" key="2">
    <source>
        <dbReference type="Proteomes" id="UP000242180"/>
    </source>
</evidence>
<dbReference type="OrthoDB" id="2279327at2759"/>
<organism evidence="1 2">
    <name type="scientific">Syncephalastrum racemosum</name>
    <name type="common">Filamentous fungus</name>
    <dbReference type="NCBI Taxonomy" id="13706"/>
    <lineage>
        <taxon>Eukaryota</taxon>
        <taxon>Fungi</taxon>
        <taxon>Fungi incertae sedis</taxon>
        <taxon>Mucoromycota</taxon>
        <taxon>Mucoromycotina</taxon>
        <taxon>Mucoromycetes</taxon>
        <taxon>Mucorales</taxon>
        <taxon>Syncephalastraceae</taxon>
        <taxon>Syncephalastrum</taxon>
    </lineage>
</organism>
<dbReference type="EMBL" id="MCGN01000006">
    <property type="protein sequence ID" value="ORY95337.1"/>
    <property type="molecule type" value="Genomic_DNA"/>
</dbReference>
<name>A0A1X2H9K0_SYNRA</name>